<dbReference type="Proteomes" id="UP000002630">
    <property type="component" value="Linkage Group LG24"/>
</dbReference>
<feature type="compositionally biased region" description="Low complexity" evidence="1">
    <location>
        <begin position="52"/>
        <end position="63"/>
    </location>
</feature>
<name>D7FMN4_ECTSI</name>
<evidence type="ECO:0000313" key="2">
    <source>
        <dbReference type="EMBL" id="CBJ25931.1"/>
    </source>
</evidence>
<keyword evidence="3" id="KW-1185">Reference proteome</keyword>
<dbReference type="EMBL" id="FN648214">
    <property type="protein sequence ID" value="CBJ25931.1"/>
    <property type="molecule type" value="Genomic_DNA"/>
</dbReference>
<dbReference type="AlphaFoldDB" id="D7FMN4"/>
<evidence type="ECO:0000313" key="3">
    <source>
        <dbReference type="Proteomes" id="UP000002630"/>
    </source>
</evidence>
<feature type="region of interest" description="Disordered" evidence="1">
    <location>
        <begin position="42"/>
        <end position="65"/>
    </location>
</feature>
<gene>
    <name evidence="2" type="ORF">Esi_0017_0149</name>
</gene>
<proteinExistence type="predicted"/>
<protein>
    <submittedName>
        <fullName evidence="2">Uncharacterized protein</fullName>
    </submittedName>
</protein>
<accession>D7FMN4</accession>
<sequence length="278" mass="26406">MYHHFPIKITGQELSECTTPHKKRASSWATLQDLAAETAEETLDGMGGGGTRTAAGAGTNNNNDVDIRKTISSPALQQMLSHRGLSAALPPSPTSAAGVSAGGGFGVGLGAVPSHLGGGGLAALPSSNIPAATAAAAAMPSGLGGVFAPGLGAMSGGSAVSTASGGAVGGFTPGITAPPSGEPAGGPGMVGANPPPDVNAFSSAAAAAAAAAGASMNPLQRASMNMIASMNMNLGVKMGLDLAARMGGAGAPGGVMMQPGMVGAAAARGAGTEDMMST</sequence>
<organism evidence="2 3">
    <name type="scientific">Ectocarpus siliculosus</name>
    <name type="common">Brown alga</name>
    <name type="synonym">Conferva siliculosa</name>
    <dbReference type="NCBI Taxonomy" id="2880"/>
    <lineage>
        <taxon>Eukaryota</taxon>
        <taxon>Sar</taxon>
        <taxon>Stramenopiles</taxon>
        <taxon>Ochrophyta</taxon>
        <taxon>PX clade</taxon>
        <taxon>Phaeophyceae</taxon>
        <taxon>Ectocarpales</taxon>
        <taxon>Ectocarpaceae</taxon>
        <taxon>Ectocarpus</taxon>
    </lineage>
</organism>
<dbReference type="InParanoid" id="D7FMN4"/>
<dbReference type="EMBL" id="FN649749">
    <property type="protein sequence ID" value="CBJ25931.1"/>
    <property type="molecule type" value="Genomic_DNA"/>
</dbReference>
<evidence type="ECO:0000256" key="1">
    <source>
        <dbReference type="SAM" id="MobiDB-lite"/>
    </source>
</evidence>
<reference evidence="2 3" key="1">
    <citation type="journal article" date="2010" name="Nature">
        <title>The Ectocarpus genome and the independent evolution of multicellularity in brown algae.</title>
        <authorList>
            <person name="Cock J.M."/>
            <person name="Sterck L."/>
            <person name="Rouze P."/>
            <person name="Scornet D."/>
            <person name="Allen A.E."/>
            <person name="Amoutzias G."/>
            <person name="Anthouard V."/>
            <person name="Artiguenave F."/>
            <person name="Aury J.M."/>
            <person name="Badger J.H."/>
            <person name="Beszteri B."/>
            <person name="Billiau K."/>
            <person name="Bonnet E."/>
            <person name="Bothwell J.H."/>
            <person name="Bowler C."/>
            <person name="Boyen C."/>
            <person name="Brownlee C."/>
            <person name="Carrano C.J."/>
            <person name="Charrier B."/>
            <person name="Cho G.Y."/>
            <person name="Coelho S.M."/>
            <person name="Collen J."/>
            <person name="Corre E."/>
            <person name="Da Silva C."/>
            <person name="Delage L."/>
            <person name="Delaroque N."/>
            <person name="Dittami S.M."/>
            <person name="Doulbeau S."/>
            <person name="Elias M."/>
            <person name="Farnham G."/>
            <person name="Gachon C.M."/>
            <person name="Gschloessl B."/>
            <person name="Heesch S."/>
            <person name="Jabbari K."/>
            <person name="Jubin C."/>
            <person name="Kawai H."/>
            <person name="Kimura K."/>
            <person name="Kloareg B."/>
            <person name="Kupper F.C."/>
            <person name="Lang D."/>
            <person name="Le Bail A."/>
            <person name="Leblanc C."/>
            <person name="Lerouge P."/>
            <person name="Lohr M."/>
            <person name="Lopez P.J."/>
            <person name="Martens C."/>
            <person name="Maumus F."/>
            <person name="Michel G."/>
            <person name="Miranda-Saavedra D."/>
            <person name="Morales J."/>
            <person name="Moreau H."/>
            <person name="Motomura T."/>
            <person name="Nagasato C."/>
            <person name="Napoli C.A."/>
            <person name="Nelson D.R."/>
            <person name="Nyvall-Collen P."/>
            <person name="Peters A.F."/>
            <person name="Pommier C."/>
            <person name="Potin P."/>
            <person name="Poulain J."/>
            <person name="Quesneville H."/>
            <person name="Read B."/>
            <person name="Rensing S.A."/>
            <person name="Ritter A."/>
            <person name="Rousvoal S."/>
            <person name="Samanta M."/>
            <person name="Samson G."/>
            <person name="Schroeder D.C."/>
            <person name="Segurens B."/>
            <person name="Strittmatter M."/>
            <person name="Tonon T."/>
            <person name="Tregear J.W."/>
            <person name="Valentin K."/>
            <person name="von Dassow P."/>
            <person name="Yamagishi T."/>
            <person name="Van de Peer Y."/>
            <person name="Wincker P."/>
        </authorList>
    </citation>
    <scope>NUCLEOTIDE SEQUENCE [LARGE SCALE GENOMIC DNA]</scope>
    <source>
        <strain evidence="3">Ec32 / CCAP1310/4</strain>
    </source>
</reference>